<evidence type="ECO:0000256" key="3">
    <source>
        <dbReference type="ARBA" id="ARBA00008870"/>
    </source>
</evidence>
<gene>
    <name evidence="13" type="ORF">PGO_123280</name>
</gene>
<comment type="caution">
    <text evidence="13">The sequence shown here is derived from an EMBL/GenBank/DDBJ whole genome shotgun (WGS) entry which is preliminary data.</text>
</comment>
<dbReference type="GO" id="GO:0010485">
    <property type="term" value="F:histone H4 acetyltransferase activity"/>
    <property type="evidence" value="ECO:0007669"/>
    <property type="project" value="InterPro"/>
</dbReference>
<dbReference type="Proteomes" id="UP000195521">
    <property type="component" value="Unassembled WGS sequence"/>
</dbReference>
<comment type="catalytic activity">
    <reaction evidence="11">
        <text>N-terminal L-seryl-[histone H4] + acetyl-CoA = N-terminal N(alpha)-acetyl-L-seryl-[histone H4] + CoA + H(+)</text>
        <dbReference type="Rhea" id="RHEA:50596"/>
        <dbReference type="Rhea" id="RHEA-COMP:12740"/>
        <dbReference type="Rhea" id="RHEA-COMP:12743"/>
        <dbReference type="ChEBI" id="CHEBI:15378"/>
        <dbReference type="ChEBI" id="CHEBI:57287"/>
        <dbReference type="ChEBI" id="CHEBI:57288"/>
        <dbReference type="ChEBI" id="CHEBI:64738"/>
        <dbReference type="ChEBI" id="CHEBI:83690"/>
        <dbReference type="EC" id="2.3.1.257"/>
    </reaction>
</comment>
<dbReference type="GO" id="GO:0043998">
    <property type="term" value="F:histone H2A acetyltransferase activity"/>
    <property type="evidence" value="ECO:0007669"/>
    <property type="project" value="InterPro"/>
</dbReference>
<keyword evidence="6" id="KW-0963">Cytoplasm</keyword>
<comment type="subcellular location">
    <subcellularLocation>
        <location evidence="2">Cytoplasm</location>
    </subcellularLocation>
    <subcellularLocation>
        <location evidence="1">Nucleus</location>
    </subcellularLocation>
</comment>
<name>A0A1Y1JJC1_PLAGO</name>
<evidence type="ECO:0000256" key="1">
    <source>
        <dbReference type="ARBA" id="ARBA00004123"/>
    </source>
</evidence>
<evidence type="ECO:0000256" key="9">
    <source>
        <dbReference type="ARBA" id="ARBA00023315"/>
    </source>
</evidence>
<dbReference type="InterPro" id="IPR016181">
    <property type="entry name" value="Acyl_CoA_acyltransferase"/>
</dbReference>
<evidence type="ECO:0000256" key="7">
    <source>
        <dbReference type="ARBA" id="ARBA00022679"/>
    </source>
</evidence>
<dbReference type="InterPro" id="IPR039949">
    <property type="entry name" value="NAA40"/>
</dbReference>
<evidence type="ECO:0000256" key="5">
    <source>
        <dbReference type="ARBA" id="ARBA00015043"/>
    </source>
</evidence>
<feature type="domain" description="N-acetyltransferase" evidence="12">
    <location>
        <begin position="160"/>
        <end position="333"/>
    </location>
</feature>
<evidence type="ECO:0000256" key="6">
    <source>
        <dbReference type="ARBA" id="ARBA00022490"/>
    </source>
</evidence>
<evidence type="ECO:0000256" key="11">
    <source>
        <dbReference type="ARBA" id="ARBA00049524"/>
    </source>
</evidence>
<proteinExistence type="inferred from homology"/>
<comment type="catalytic activity">
    <reaction evidence="10">
        <text>N-terminal L-seryl-[histone H2A] + acetyl-CoA = N-terminal N(alpha)-acetyl-L-seryl-[histone H2A] + CoA + H(+)</text>
        <dbReference type="Rhea" id="RHEA:50600"/>
        <dbReference type="Rhea" id="RHEA-COMP:12742"/>
        <dbReference type="Rhea" id="RHEA-COMP:12744"/>
        <dbReference type="ChEBI" id="CHEBI:15378"/>
        <dbReference type="ChEBI" id="CHEBI:57287"/>
        <dbReference type="ChEBI" id="CHEBI:57288"/>
        <dbReference type="ChEBI" id="CHEBI:64738"/>
        <dbReference type="ChEBI" id="CHEBI:83690"/>
        <dbReference type="EC" id="2.3.1.257"/>
    </reaction>
</comment>
<dbReference type="Pfam" id="PF00583">
    <property type="entry name" value="Acetyltransf_1"/>
    <property type="match status" value="1"/>
</dbReference>
<dbReference type="InterPro" id="IPR000182">
    <property type="entry name" value="GNAT_dom"/>
</dbReference>
<evidence type="ECO:0000313" key="14">
    <source>
        <dbReference type="Proteomes" id="UP000195521"/>
    </source>
</evidence>
<dbReference type="CDD" id="cd04301">
    <property type="entry name" value="NAT_SF"/>
    <property type="match status" value="1"/>
</dbReference>
<comment type="similarity">
    <text evidence="3">Belongs to the acetyltransferase family. NAA40 subfamily.</text>
</comment>
<dbReference type="PROSITE" id="PS51186">
    <property type="entry name" value="GNAT"/>
    <property type="match status" value="1"/>
</dbReference>
<dbReference type="OMA" id="RYADQRV"/>
<dbReference type="GeneID" id="39749067"/>
<dbReference type="PANTHER" id="PTHR20531:SF1">
    <property type="entry name" value="N-ALPHA-ACETYLTRANSFERASE 40"/>
    <property type="match status" value="1"/>
</dbReference>
<organism evidence="13 14">
    <name type="scientific">Plasmodium gonderi</name>
    <dbReference type="NCBI Taxonomy" id="77519"/>
    <lineage>
        <taxon>Eukaryota</taxon>
        <taxon>Sar</taxon>
        <taxon>Alveolata</taxon>
        <taxon>Apicomplexa</taxon>
        <taxon>Aconoidasida</taxon>
        <taxon>Haemosporida</taxon>
        <taxon>Plasmodiidae</taxon>
        <taxon>Plasmodium</taxon>
        <taxon>Plasmodium (Plasmodium)</taxon>
    </lineage>
</organism>
<dbReference type="EMBL" id="BDQF01000013">
    <property type="protein sequence ID" value="GAW82330.1"/>
    <property type="molecule type" value="Genomic_DNA"/>
</dbReference>
<evidence type="ECO:0000256" key="8">
    <source>
        <dbReference type="ARBA" id="ARBA00023242"/>
    </source>
</evidence>
<accession>A0A1Y1JJC1</accession>
<reference evidence="14" key="1">
    <citation type="submission" date="2017-04" db="EMBL/GenBank/DDBJ databases">
        <title>Plasmodium gonderi genome.</title>
        <authorList>
            <person name="Arisue N."/>
            <person name="Honma H."/>
            <person name="Kawai S."/>
            <person name="Tougan T."/>
            <person name="Tanabe K."/>
            <person name="Horii T."/>
        </authorList>
    </citation>
    <scope>NUCLEOTIDE SEQUENCE [LARGE SCALE GENOMIC DNA]</scope>
    <source>
        <strain evidence="14">ATCC 30045</strain>
    </source>
</reference>
<keyword evidence="14" id="KW-1185">Reference proteome</keyword>
<keyword evidence="7 13" id="KW-0808">Transferase</keyword>
<evidence type="ECO:0000259" key="12">
    <source>
        <dbReference type="PROSITE" id="PS51186"/>
    </source>
</evidence>
<evidence type="ECO:0000256" key="4">
    <source>
        <dbReference type="ARBA" id="ARBA00012950"/>
    </source>
</evidence>
<dbReference type="AlphaFoldDB" id="A0A1Y1JJC1"/>
<dbReference type="GO" id="GO:0005737">
    <property type="term" value="C:cytoplasm"/>
    <property type="evidence" value="ECO:0007669"/>
    <property type="project" value="UniProtKB-SubCell"/>
</dbReference>
<protein>
    <recommendedName>
        <fullName evidence="5">N-alpha-acetyltransferase 40</fullName>
        <ecNumber evidence="4">2.3.1.257</ecNumber>
    </recommendedName>
</protein>
<evidence type="ECO:0000313" key="13">
    <source>
        <dbReference type="EMBL" id="GAW82330.1"/>
    </source>
</evidence>
<dbReference type="GO" id="GO:0005634">
    <property type="term" value="C:nucleus"/>
    <property type="evidence" value="ECO:0007669"/>
    <property type="project" value="UniProtKB-SubCell"/>
</dbReference>
<dbReference type="EC" id="2.3.1.257" evidence="4"/>
<evidence type="ECO:0000256" key="10">
    <source>
        <dbReference type="ARBA" id="ARBA00047821"/>
    </source>
</evidence>
<dbReference type="Gene3D" id="3.40.630.30">
    <property type="match status" value="1"/>
</dbReference>
<dbReference type="GO" id="GO:1990189">
    <property type="term" value="F:protein N-terminal-serine acetyltransferase activity"/>
    <property type="evidence" value="ECO:0007669"/>
    <property type="project" value="UniProtKB-EC"/>
</dbReference>
<keyword evidence="9" id="KW-0012">Acyltransferase</keyword>
<dbReference type="SUPFAM" id="SSF55729">
    <property type="entry name" value="Acyl-CoA N-acyltransferases (Nat)"/>
    <property type="match status" value="1"/>
</dbReference>
<dbReference type="RefSeq" id="XP_028544919.1">
    <property type="nucleotide sequence ID" value="XM_028689118.1"/>
</dbReference>
<dbReference type="OrthoDB" id="424551at2759"/>
<dbReference type="PANTHER" id="PTHR20531">
    <property type="entry name" value="N-ALPHA-ACETYLTRANSFERASE 40"/>
    <property type="match status" value="1"/>
</dbReference>
<evidence type="ECO:0000256" key="2">
    <source>
        <dbReference type="ARBA" id="ARBA00004496"/>
    </source>
</evidence>
<keyword evidence="8" id="KW-0539">Nucleus</keyword>
<sequence>MKKIEESKTRRMEIGKSCKISEKKKSINKKEKWERSKRKDDIYKGKELIKRIKNCKDDDNIFDFIDDSTYKKYILRIQHEDVTKKKEKNDHLKNGSIEKEKVCQHVEAPFIYFESVNAYELKKFSGSDKVFTLLFEMTKINMERLYNDSNFLNKGWSDDKKWKELQSDKCKLILGFLQHTNEENEYTFDEKKDHPSDPTNNGEKKKDRLSFLQIIKQNDKNKNDLEIYLSKHKLVCFVHYRLTADYPPYENTTVCYLYEIQIAPAYTKRGIGKHLIDMLKALCTRINIPKILCTVLKKNFNAVLFYKNKCSFEIDQSSPDNFASDDSEECEYEILKLDVYKHPMKDGN</sequence>